<dbReference type="EMBL" id="CAUWAG010000007">
    <property type="protein sequence ID" value="CAJ2505835.1"/>
    <property type="molecule type" value="Genomic_DNA"/>
</dbReference>
<dbReference type="Proteomes" id="UP001295740">
    <property type="component" value="Unassembled WGS sequence"/>
</dbReference>
<organism evidence="1 2">
    <name type="scientific">Anthostomella pinea</name>
    <dbReference type="NCBI Taxonomy" id="933095"/>
    <lineage>
        <taxon>Eukaryota</taxon>
        <taxon>Fungi</taxon>
        <taxon>Dikarya</taxon>
        <taxon>Ascomycota</taxon>
        <taxon>Pezizomycotina</taxon>
        <taxon>Sordariomycetes</taxon>
        <taxon>Xylariomycetidae</taxon>
        <taxon>Xylariales</taxon>
        <taxon>Xylariaceae</taxon>
        <taxon>Anthostomella</taxon>
    </lineage>
</organism>
<comment type="caution">
    <text evidence="1">The sequence shown here is derived from an EMBL/GenBank/DDBJ whole genome shotgun (WGS) entry which is preliminary data.</text>
</comment>
<evidence type="ECO:0000313" key="2">
    <source>
        <dbReference type="Proteomes" id="UP001295740"/>
    </source>
</evidence>
<dbReference type="AlphaFoldDB" id="A0AAI8YI88"/>
<evidence type="ECO:0000313" key="1">
    <source>
        <dbReference type="EMBL" id="CAJ2505835.1"/>
    </source>
</evidence>
<protein>
    <submittedName>
        <fullName evidence="1">Uu.00g132290.m01.CDS01</fullName>
    </submittedName>
</protein>
<reference evidence="1" key="1">
    <citation type="submission" date="2023-10" db="EMBL/GenBank/DDBJ databases">
        <authorList>
            <person name="Hackl T."/>
        </authorList>
    </citation>
    <scope>NUCLEOTIDE SEQUENCE</scope>
</reference>
<accession>A0AAI8YI88</accession>
<keyword evidence="2" id="KW-1185">Reference proteome</keyword>
<sequence>MANRRTLLRRNDEPVSFVGQPFILWIPKYLNMNDLEKSFQDFATAKRAILASADGDIQEQFKKLNIAEEDKSLMEALYVDIIESMHLHNDAACNDAFWDINSGPGNCNIQAPKVVSEDTFTVGRPNQGDCQNCRGVFDKTSDDEHSCGYHPGVFEEHIYSGVNWKGEDVADLEQWTCCLNIHPLHPGLQGWKARAERLGLYQVVKSCS</sequence>
<gene>
    <name evidence="1" type="ORF">KHLLAP_LOCUS6303</name>
</gene>
<name>A0AAI8YI88_9PEZI</name>
<proteinExistence type="predicted"/>